<sequence length="246" mass="27221">MVRNSARGAIEDPIRAMGKALMPPNTMMVRHTRIAADCAASVDTSGAIHFANSSRPVPWWVQVGNDHSIRRRCWRILLFDDVLDDRRGVIEFAILNHPSSGARNSITTTDSGSAYILRPRPLFHRWAVISPPLQIPAANRGRAGIARLSFVYRFSLSQHPWSPICGPTQQLPCPQSIPRSDVALLSAAVSLSTQLHLLPDKAFCCVNVVPRLLFQKLLCLVHEVKRGLNPTQPVPGLTRFGSQISR</sequence>
<dbReference type="EMBL" id="ML976698">
    <property type="protein sequence ID" value="KAF1970725.1"/>
    <property type="molecule type" value="Genomic_DNA"/>
</dbReference>
<organism evidence="1 2">
    <name type="scientific">Bimuria novae-zelandiae CBS 107.79</name>
    <dbReference type="NCBI Taxonomy" id="1447943"/>
    <lineage>
        <taxon>Eukaryota</taxon>
        <taxon>Fungi</taxon>
        <taxon>Dikarya</taxon>
        <taxon>Ascomycota</taxon>
        <taxon>Pezizomycotina</taxon>
        <taxon>Dothideomycetes</taxon>
        <taxon>Pleosporomycetidae</taxon>
        <taxon>Pleosporales</taxon>
        <taxon>Massarineae</taxon>
        <taxon>Didymosphaeriaceae</taxon>
        <taxon>Bimuria</taxon>
    </lineage>
</organism>
<proteinExistence type="predicted"/>
<evidence type="ECO:0000313" key="2">
    <source>
        <dbReference type="Proteomes" id="UP000800036"/>
    </source>
</evidence>
<name>A0A6A5V0W5_9PLEO</name>
<gene>
    <name evidence="1" type="ORF">BU23DRAFT_201961</name>
</gene>
<keyword evidence="2" id="KW-1185">Reference proteome</keyword>
<protein>
    <submittedName>
        <fullName evidence="1">Uncharacterized protein</fullName>
    </submittedName>
</protein>
<dbReference type="Proteomes" id="UP000800036">
    <property type="component" value="Unassembled WGS sequence"/>
</dbReference>
<accession>A0A6A5V0W5</accession>
<dbReference type="AlphaFoldDB" id="A0A6A5V0W5"/>
<evidence type="ECO:0000313" key="1">
    <source>
        <dbReference type="EMBL" id="KAF1970725.1"/>
    </source>
</evidence>
<reference evidence="1" key="1">
    <citation type="journal article" date="2020" name="Stud. Mycol.">
        <title>101 Dothideomycetes genomes: a test case for predicting lifestyles and emergence of pathogens.</title>
        <authorList>
            <person name="Haridas S."/>
            <person name="Albert R."/>
            <person name="Binder M."/>
            <person name="Bloem J."/>
            <person name="Labutti K."/>
            <person name="Salamov A."/>
            <person name="Andreopoulos B."/>
            <person name="Baker S."/>
            <person name="Barry K."/>
            <person name="Bills G."/>
            <person name="Bluhm B."/>
            <person name="Cannon C."/>
            <person name="Castanera R."/>
            <person name="Culley D."/>
            <person name="Daum C."/>
            <person name="Ezra D."/>
            <person name="Gonzalez J."/>
            <person name="Henrissat B."/>
            <person name="Kuo A."/>
            <person name="Liang C."/>
            <person name="Lipzen A."/>
            <person name="Lutzoni F."/>
            <person name="Magnuson J."/>
            <person name="Mondo S."/>
            <person name="Nolan M."/>
            <person name="Ohm R."/>
            <person name="Pangilinan J."/>
            <person name="Park H.-J."/>
            <person name="Ramirez L."/>
            <person name="Alfaro M."/>
            <person name="Sun H."/>
            <person name="Tritt A."/>
            <person name="Yoshinaga Y."/>
            <person name="Zwiers L.-H."/>
            <person name="Turgeon B."/>
            <person name="Goodwin S."/>
            <person name="Spatafora J."/>
            <person name="Crous P."/>
            <person name="Grigoriev I."/>
        </authorList>
    </citation>
    <scope>NUCLEOTIDE SEQUENCE</scope>
    <source>
        <strain evidence="1">CBS 107.79</strain>
    </source>
</reference>